<dbReference type="Proteomes" id="UP001220022">
    <property type="component" value="Unassembled WGS sequence"/>
</dbReference>
<reference evidence="3 4" key="1">
    <citation type="submission" date="2023-03" db="EMBL/GenBank/DDBJ databases">
        <title>Draft genome sequence of type strain Streptomyces ferralitis JCM 14344.</title>
        <authorList>
            <person name="Klaysubun C."/>
            <person name="Duangmal K."/>
        </authorList>
    </citation>
    <scope>NUCLEOTIDE SEQUENCE [LARGE SCALE GENOMIC DNA]</scope>
    <source>
        <strain evidence="3 4">JCM 14344</strain>
    </source>
</reference>
<gene>
    <name evidence="3" type="ORF">P2L57_23200</name>
</gene>
<feature type="compositionally biased region" description="Low complexity" evidence="1">
    <location>
        <begin position="110"/>
        <end position="132"/>
    </location>
</feature>
<keyword evidence="4" id="KW-1185">Reference proteome</keyword>
<feature type="region of interest" description="Disordered" evidence="1">
    <location>
        <begin position="28"/>
        <end position="55"/>
    </location>
</feature>
<comment type="caution">
    <text evidence="3">The sequence shown here is derived from an EMBL/GenBank/DDBJ whole genome shotgun (WGS) entry which is preliminary data.</text>
</comment>
<organism evidence="3 4">
    <name type="scientific">Streptantibioticus ferralitis</name>
    <dbReference type="NCBI Taxonomy" id="236510"/>
    <lineage>
        <taxon>Bacteria</taxon>
        <taxon>Bacillati</taxon>
        <taxon>Actinomycetota</taxon>
        <taxon>Actinomycetes</taxon>
        <taxon>Kitasatosporales</taxon>
        <taxon>Streptomycetaceae</taxon>
        <taxon>Streptantibioticus</taxon>
    </lineage>
</organism>
<sequence length="263" mass="28506">MSDDKESRRKPPPPQHWRDLLKADYAYPDDLVSPQDSKRQRRRARKQWRADDRDARKEWIQRKREAEPVTPGGVIVVMAVILLIGAGTAWLSHSGGKSGGATAAASPTAVAPSIAPPSDSTGASAPTASASPVVDTQNPDAVASAFITAYLTRNPVKDQTWQPSVQRATPWMTSALHDNLMQFADPAFKRLVIQGGVARVVNVAVQKGGDGLPVDLPKERVYRATTASIEVTADKTTTQTRTLHLELVYGNTGWLVSRIPDLA</sequence>
<feature type="region of interest" description="Disordered" evidence="1">
    <location>
        <begin position="110"/>
        <end position="136"/>
    </location>
</feature>
<keyword evidence="2" id="KW-0472">Membrane</keyword>
<keyword evidence="2" id="KW-1133">Transmembrane helix</keyword>
<evidence type="ECO:0000313" key="4">
    <source>
        <dbReference type="Proteomes" id="UP001220022"/>
    </source>
</evidence>
<evidence type="ECO:0000256" key="2">
    <source>
        <dbReference type="SAM" id="Phobius"/>
    </source>
</evidence>
<protein>
    <recommendedName>
        <fullName evidence="5">Conjugal transfer protein</fullName>
    </recommendedName>
</protein>
<dbReference type="EMBL" id="JARHTQ010000016">
    <property type="protein sequence ID" value="MDF2258522.1"/>
    <property type="molecule type" value="Genomic_DNA"/>
</dbReference>
<feature type="transmembrane region" description="Helical" evidence="2">
    <location>
        <begin position="69"/>
        <end position="91"/>
    </location>
</feature>
<evidence type="ECO:0000313" key="3">
    <source>
        <dbReference type="EMBL" id="MDF2258522.1"/>
    </source>
</evidence>
<evidence type="ECO:0008006" key="5">
    <source>
        <dbReference type="Google" id="ProtNLM"/>
    </source>
</evidence>
<proteinExistence type="predicted"/>
<evidence type="ECO:0000256" key="1">
    <source>
        <dbReference type="SAM" id="MobiDB-lite"/>
    </source>
</evidence>
<keyword evidence="2" id="KW-0812">Transmembrane</keyword>
<accession>A0ABT5Z3W9</accession>
<name>A0ABT5Z3W9_9ACTN</name>
<dbReference type="RefSeq" id="WP_275817630.1">
    <property type="nucleotide sequence ID" value="NZ_BAAANM010000006.1"/>
</dbReference>